<gene>
    <name evidence="5" type="ORF">CYG68_21010</name>
</gene>
<feature type="domain" description="Baseplate protein J-like barrel" evidence="2">
    <location>
        <begin position="92"/>
        <end position="182"/>
    </location>
</feature>
<dbReference type="Proteomes" id="UP000650477">
    <property type="component" value="Unassembled WGS sequence"/>
</dbReference>
<dbReference type="AlphaFoldDB" id="A0A8I0PZX0"/>
<dbReference type="Pfam" id="PF26078">
    <property type="entry name" value="Baseplate_J_M"/>
    <property type="match status" value="1"/>
</dbReference>
<dbReference type="Pfam" id="PF26079">
    <property type="entry name" value="Baseplate_J_C"/>
    <property type="match status" value="1"/>
</dbReference>
<organism evidence="5 6">
    <name type="scientific">Morganella morganii</name>
    <name type="common">Proteus morganii</name>
    <dbReference type="NCBI Taxonomy" id="582"/>
    <lineage>
        <taxon>Bacteria</taxon>
        <taxon>Pseudomonadati</taxon>
        <taxon>Pseudomonadota</taxon>
        <taxon>Gammaproteobacteria</taxon>
        <taxon>Enterobacterales</taxon>
        <taxon>Morganellaceae</taxon>
        <taxon>Morganella</taxon>
    </lineage>
</organism>
<feature type="domain" description="Baseplate J-like central" evidence="3">
    <location>
        <begin position="203"/>
        <end position="292"/>
    </location>
</feature>
<evidence type="ECO:0000259" key="3">
    <source>
        <dbReference type="Pfam" id="PF26078"/>
    </source>
</evidence>
<reference evidence="5" key="1">
    <citation type="submission" date="2017-12" db="EMBL/GenBank/DDBJ databases">
        <title>Genome sequencing and analysis.</title>
        <authorList>
            <person name="Huang Y.-T."/>
        </authorList>
    </citation>
    <scope>NUCLEOTIDE SEQUENCE</scope>
    <source>
        <strain evidence="5">VGH116</strain>
    </source>
</reference>
<proteinExistence type="inferred from homology"/>
<sequence>MPFKRKTLTELREQNQNFLRNELKEPGALLRYSNMRVLADMDAGMAHLHYAYLDYIAKQATPFTATDENLAGWGALKRVYRKPPNKATCTKVQFDGVPGSIIPAGTAMTRGDGYRYQSVTEVHIDADGKGFTSVEAILPGIDDNIYGGGAAGNSPAGTKLTLEIAISGVSSDCIAVDPITGGSDIENEEAFRQRVLHAYQKPPQGGSDTDYEGWTKEVPGISRAWVKRRLLGAGSVGIYIMCDGNSNGGFPLGTDGPATKETYAVHATGDQLRVADHIWDVQTVTALVWVCSPVAKKIDFEIEGLSRATSELHQQIAKAIDGVFFRDSDPTGGAKIYLSDLQYAIADIPGTTGFVLKKPAENIVLSTGELAQRGEMSYI</sequence>
<dbReference type="InterPro" id="IPR058531">
    <property type="entry name" value="Baseplate_J_M"/>
</dbReference>
<dbReference type="InterPro" id="IPR052399">
    <property type="entry name" value="Phage_Baseplate_Assmbl_Protein"/>
</dbReference>
<accession>A0A8I0PZX0</accession>
<protein>
    <submittedName>
        <fullName evidence="5">Phage baseplate protein</fullName>
    </submittedName>
</protein>
<dbReference type="EMBL" id="PKLF01000053">
    <property type="protein sequence ID" value="MBE8614805.1"/>
    <property type="molecule type" value="Genomic_DNA"/>
</dbReference>
<evidence type="ECO:0000313" key="6">
    <source>
        <dbReference type="Proteomes" id="UP000650477"/>
    </source>
</evidence>
<dbReference type="InterPro" id="IPR058530">
    <property type="entry name" value="Baseplate_J-like_C"/>
</dbReference>
<comment type="similarity">
    <text evidence="1">Belongs to the Mu gp47/PBSX XkdT family.</text>
</comment>
<evidence type="ECO:0000313" key="5">
    <source>
        <dbReference type="EMBL" id="MBE8614805.1"/>
    </source>
</evidence>
<evidence type="ECO:0000259" key="2">
    <source>
        <dbReference type="Pfam" id="PF04865"/>
    </source>
</evidence>
<dbReference type="InterPro" id="IPR006949">
    <property type="entry name" value="Barrel_Baseplate_J-like"/>
</dbReference>
<dbReference type="PANTHER" id="PTHR37829:SF3">
    <property type="entry name" value="PROTEIN JAYE-RELATED"/>
    <property type="match status" value="1"/>
</dbReference>
<dbReference type="Pfam" id="PF04865">
    <property type="entry name" value="Baseplate_J"/>
    <property type="match status" value="1"/>
</dbReference>
<name>A0A8I0PZX0_MORMO</name>
<evidence type="ECO:0000259" key="4">
    <source>
        <dbReference type="Pfam" id="PF26079"/>
    </source>
</evidence>
<dbReference type="PANTHER" id="PTHR37829">
    <property type="entry name" value="PHAGE-LIKE ELEMENT PBSX PROTEIN XKDT"/>
    <property type="match status" value="1"/>
</dbReference>
<feature type="domain" description="Baseplate J-like C-terminal" evidence="4">
    <location>
        <begin position="309"/>
        <end position="378"/>
    </location>
</feature>
<evidence type="ECO:0000256" key="1">
    <source>
        <dbReference type="ARBA" id="ARBA00038087"/>
    </source>
</evidence>
<dbReference type="RefSeq" id="WP_193830523.1">
    <property type="nucleotide sequence ID" value="NZ_PKLF01000053.1"/>
</dbReference>
<comment type="caution">
    <text evidence="5">The sequence shown here is derived from an EMBL/GenBank/DDBJ whole genome shotgun (WGS) entry which is preliminary data.</text>
</comment>